<dbReference type="OrthoDB" id="1035036at2"/>
<gene>
    <name evidence="1" type="ORF">Mucpa_7095</name>
</gene>
<dbReference type="STRING" id="714943.Mucpa_7095"/>
<dbReference type="Gene3D" id="1.25.40.390">
    <property type="match status" value="1"/>
</dbReference>
<organism evidence="1 2">
    <name type="scientific">Mucilaginibacter paludis DSM 18603</name>
    <dbReference type="NCBI Taxonomy" id="714943"/>
    <lineage>
        <taxon>Bacteria</taxon>
        <taxon>Pseudomonadati</taxon>
        <taxon>Bacteroidota</taxon>
        <taxon>Sphingobacteriia</taxon>
        <taxon>Sphingobacteriales</taxon>
        <taxon>Sphingobacteriaceae</taxon>
        <taxon>Mucilaginibacter</taxon>
    </lineage>
</organism>
<dbReference type="InterPro" id="IPR011990">
    <property type="entry name" value="TPR-like_helical_dom_sf"/>
</dbReference>
<protein>
    <recommendedName>
        <fullName evidence="3">RagB/SusD domain-containing protein</fullName>
    </recommendedName>
</protein>
<evidence type="ECO:0000313" key="2">
    <source>
        <dbReference type="Proteomes" id="UP000002774"/>
    </source>
</evidence>
<evidence type="ECO:0008006" key="3">
    <source>
        <dbReference type="Google" id="ProtNLM"/>
    </source>
</evidence>
<dbReference type="RefSeq" id="WP_008513370.1">
    <property type="nucleotide sequence ID" value="NZ_CM001403.1"/>
</dbReference>
<accession>H1Y9V5</accession>
<dbReference type="Proteomes" id="UP000002774">
    <property type="component" value="Chromosome"/>
</dbReference>
<dbReference type="HOGENOM" id="CLU_464478_0_0_10"/>
<proteinExistence type="predicted"/>
<sequence>MNKDLSGLLKKILLLTLCVGTLPSCKKMYDLQPQDSLNGSQVYQNIYDADAAVLGIYGQFIGLADRYIILNELQGDLADITPNASNYLKQLGNHTVTADNPYADPRPFYKVINSCNDALKNFGIMHQSKLLDDNQYYQRYSDIGILRSWLYLQVGIQYGTVPYVTDPIADVNDLNNESKFPKITFDQLLDKLIAFTGTIPTPYLAQNTSVTSPTLLVANSNYILKDGVFKFFIHKKSFLGDLNLWKGNYLQAASYYKDVVETATSLVAGNDFDIQLYDTYRVTNDNSGRNTLMTTGTTNPWPAIFSNPLSETETNRERMWILPLDQNYNANPFLALFSSTSSYLLKPSALAINNWDNQTRSDGGLGDRRGLNGSYRVTKGKPEIAKYLYNYDPLLPLSTKTGIWLLYRAGALHLHYAEAVNQLGRSQLAGVVINDGFYTGFPGSVSSYNGVPEAYPFNFNAVKPSGGINGNWYRSIGIRGRAVNKNVTFDPTNLVTDTENKIIDEDGLELAYEGYRWPDLLRVALRRYATDPSYLANKIGAKFDAVGSADASTVRARLSNKANWFLPFKWQ</sequence>
<reference evidence="1" key="1">
    <citation type="submission" date="2011-09" db="EMBL/GenBank/DDBJ databases">
        <title>The permanent draft genome of Mucilaginibacter paludis DSM 18603.</title>
        <authorList>
            <consortium name="US DOE Joint Genome Institute (JGI-PGF)"/>
            <person name="Lucas S."/>
            <person name="Han J."/>
            <person name="Lapidus A."/>
            <person name="Bruce D."/>
            <person name="Goodwin L."/>
            <person name="Pitluck S."/>
            <person name="Peters L."/>
            <person name="Kyrpides N."/>
            <person name="Mavromatis K."/>
            <person name="Ivanova N."/>
            <person name="Mikhailova N."/>
            <person name="Held B."/>
            <person name="Detter J.C."/>
            <person name="Tapia R."/>
            <person name="Han C."/>
            <person name="Land M."/>
            <person name="Hauser L."/>
            <person name="Markowitz V."/>
            <person name="Cheng J.-F."/>
            <person name="Hugenholtz P."/>
            <person name="Woyke T."/>
            <person name="Wu D."/>
            <person name="Tindall B."/>
            <person name="Brambilla E."/>
            <person name="Klenk H.-P."/>
            <person name="Eisen J.A."/>
        </authorList>
    </citation>
    <scope>NUCLEOTIDE SEQUENCE [LARGE SCALE GENOMIC DNA]</scope>
    <source>
        <strain evidence="1">DSM 18603</strain>
    </source>
</reference>
<dbReference type="EMBL" id="CM001403">
    <property type="protein sequence ID" value="EHQ31138.1"/>
    <property type="molecule type" value="Genomic_DNA"/>
</dbReference>
<keyword evidence="2" id="KW-1185">Reference proteome</keyword>
<evidence type="ECO:0000313" key="1">
    <source>
        <dbReference type="EMBL" id="EHQ31138.1"/>
    </source>
</evidence>
<dbReference type="SUPFAM" id="SSF48452">
    <property type="entry name" value="TPR-like"/>
    <property type="match status" value="1"/>
</dbReference>
<dbReference type="AlphaFoldDB" id="H1Y9V5"/>
<name>H1Y9V5_9SPHI</name>
<dbReference type="eggNOG" id="ENOG5032RCN">
    <property type="taxonomic scope" value="Bacteria"/>
</dbReference>